<proteinExistence type="inferred from homology"/>
<keyword evidence="4 7" id="KW-0812">Transmembrane</keyword>
<dbReference type="OrthoDB" id="337038at2759"/>
<dbReference type="PROSITE" id="PS51257">
    <property type="entry name" value="PROKAR_LIPOPROTEIN"/>
    <property type="match status" value="1"/>
</dbReference>
<dbReference type="InterPro" id="IPR038869">
    <property type="entry name" value="DLT1"/>
</dbReference>
<comment type="similarity">
    <text evidence="2 7">Belongs to the DLT1 family.</text>
</comment>
<dbReference type="Proteomes" id="UP000054166">
    <property type="component" value="Unassembled WGS sequence"/>
</dbReference>
<accession>A0A0C3G040</accession>
<protein>
    <recommendedName>
        <fullName evidence="3 7">Defect at low temperature protein 1</fullName>
    </recommendedName>
</protein>
<keyword evidence="5 7" id="KW-1133">Transmembrane helix</keyword>
<comment type="function">
    <text evidence="1 7">Required for growth under high-pressure and low-temperature conditions.</text>
</comment>
<feature type="transmembrane region" description="Helical" evidence="7">
    <location>
        <begin position="20"/>
        <end position="43"/>
    </location>
</feature>
<dbReference type="PANTHER" id="PTHR40021">
    <property type="entry name" value="DEFECT AT LOW TEMPERATURE PROTEIN 1"/>
    <property type="match status" value="1"/>
</dbReference>
<evidence type="ECO:0000313" key="9">
    <source>
        <dbReference type="Proteomes" id="UP000054166"/>
    </source>
</evidence>
<evidence type="ECO:0000256" key="6">
    <source>
        <dbReference type="ARBA" id="ARBA00023136"/>
    </source>
</evidence>
<evidence type="ECO:0000256" key="3">
    <source>
        <dbReference type="ARBA" id="ARBA00021353"/>
    </source>
</evidence>
<keyword evidence="6 7" id="KW-0472">Membrane</keyword>
<dbReference type="STRING" id="765440.A0A0C3G040"/>
<evidence type="ECO:0000256" key="2">
    <source>
        <dbReference type="ARBA" id="ARBA00005550"/>
    </source>
</evidence>
<dbReference type="GO" id="GO:0016020">
    <property type="term" value="C:membrane"/>
    <property type="evidence" value="ECO:0007669"/>
    <property type="project" value="UniProtKB-SubCell"/>
</dbReference>
<dbReference type="HOGENOM" id="CLU_088024_0_0_1"/>
<sequence>MDKIAGRKRDALSTVADALYLLVILITAGFFTISCVVLLSQAVRTSPDRSWESNFNALIIGASYAIVLLVSLAFCLNRKIAVRRRLQRISKSHRAIGQGDVPKTVHQYISQEYARACLVSYQALPSVAIHEGWGRPGTKYSGLRFRRALLDTISDIDALAHLIIPSHPVLRPHSRMLHHFRFILPLLPQDEDGISLLHYYDSAIQLARNSTKEPTEMEFQIAMESAAGIKSMQVHLMLHFISRLIGVECRLYECRLEMLEGSSTQLNRTPSPKTERLFYEY</sequence>
<evidence type="ECO:0000256" key="4">
    <source>
        <dbReference type="ARBA" id="ARBA00022692"/>
    </source>
</evidence>
<evidence type="ECO:0000313" key="8">
    <source>
        <dbReference type="EMBL" id="KIM85419.1"/>
    </source>
</evidence>
<feature type="transmembrane region" description="Helical" evidence="7">
    <location>
        <begin position="55"/>
        <end position="76"/>
    </location>
</feature>
<dbReference type="InParanoid" id="A0A0C3G040"/>
<dbReference type="EMBL" id="KN832985">
    <property type="protein sequence ID" value="KIM85419.1"/>
    <property type="molecule type" value="Genomic_DNA"/>
</dbReference>
<evidence type="ECO:0000256" key="7">
    <source>
        <dbReference type="RuleBase" id="RU367100"/>
    </source>
</evidence>
<evidence type="ECO:0000256" key="1">
    <source>
        <dbReference type="ARBA" id="ARBA00002489"/>
    </source>
</evidence>
<keyword evidence="9" id="KW-1185">Reference proteome</keyword>
<organism evidence="8 9">
    <name type="scientific">Piloderma croceum (strain F 1598)</name>
    <dbReference type="NCBI Taxonomy" id="765440"/>
    <lineage>
        <taxon>Eukaryota</taxon>
        <taxon>Fungi</taxon>
        <taxon>Dikarya</taxon>
        <taxon>Basidiomycota</taxon>
        <taxon>Agaricomycotina</taxon>
        <taxon>Agaricomycetes</taxon>
        <taxon>Agaricomycetidae</taxon>
        <taxon>Atheliales</taxon>
        <taxon>Atheliaceae</taxon>
        <taxon>Piloderma</taxon>
    </lineage>
</organism>
<gene>
    <name evidence="7" type="primary">DLT1</name>
    <name evidence="8" type="ORF">PILCRDRAFT_5726</name>
</gene>
<evidence type="ECO:0000256" key="5">
    <source>
        <dbReference type="ARBA" id="ARBA00022989"/>
    </source>
</evidence>
<reference evidence="8 9" key="1">
    <citation type="submission" date="2014-04" db="EMBL/GenBank/DDBJ databases">
        <authorList>
            <consortium name="DOE Joint Genome Institute"/>
            <person name="Kuo A."/>
            <person name="Tarkka M."/>
            <person name="Buscot F."/>
            <person name="Kohler A."/>
            <person name="Nagy L.G."/>
            <person name="Floudas D."/>
            <person name="Copeland A."/>
            <person name="Barry K.W."/>
            <person name="Cichocki N."/>
            <person name="Veneault-Fourrey C."/>
            <person name="LaButti K."/>
            <person name="Lindquist E.A."/>
            <person name="Lipzen A."/>
            <person name="Lundell T."/>
            <person name="Morin E."/>
            <person name="Murat C."/>
            <person name="Sun H."/>
            <person name="Tunlid A."/>
            <person name="Henrissat B."/>
            <person name="Grigoriev I.V."/>
            <person name="Hibbett D.S."/>
            <person name="Martin F."/>
            <person name="Nordberg H.P."/>
            <person name="Cantor M.N."/>
            <person name="Hua S.X."/>
        </authorList>
    </citation>
    <scope>NUCLEOTIDE SEQUENCE [LARGE SCALE GENOMIC DNA]</scope>
    <source>
        <strain evidence="8 9">F 1598</strain>
    </source>
</reference>
<name>A0A0C3G040_PILCF</name>
<reference evidence="9" key="2">
    <citation type="submission" date="2015-01" db="EMBL/GenBank/DDBJ databases">
        <title>Evolutionary Origins and Diversification of the Mycorrhizal Mutualists.</title>
        <authorList>
            <consortium name="DOE Joint Genome Institute"/>
            <consortium name="Mycorrhizal Genomics Consortium"/>
            <person name="Kohler A."/>
            <person name="Kuo A."/>
            <person name="Nagy L.G."/>
            <person name="Floudas D."/>
            <person name="Copeland A."/>
            <person name="Barry K.W."/>
            <person name="Cichocki N."/>
            <person name="Veneault-Fourrey C."/>
            <person name="LaButti K."/>
            <person name="Lindquist E.A."/>
            <person name="Lipzen A."/>
            <person name="Lundell T."/>
            <person name="Morin E."/>
            <person name="Murat C."/>
            <person name="Riley R."/>
            <person name="Ohm R."/>
            <person name="Sun H."/>
            <person name="Tunlid A."/>
            <person name="Henrissat B."/>
            <person name="Grigoriev I.V."/>
            <person name="Hibbett D.S."/>
            <person name="Martin F."/>
        </authorList>
    </citation>
    <scope>NUCLEOTIDE SEQUENCE [LARGE SCALE GENOMIC DNA]</scope>
    <source>
        <strain evidence="9">F 1598</strain>
    </source>
</reference>
<dbReference type="PANTHER" id="PTHR40021:SF1">
    <property type="entry name" value="DEFECT AT LOW TEMPERATURE PROTEIN 1"/>
    <property type="match status" value="1"/>
</dbReference>
<dbReference type="AlphaFoldDB" id="A0A0C3G040"/>
<comment type="subcellular location">
    <subcellularLocation>
        <location evidence="7">Membrane</location>
        <topology evidence="7">Multi-pass membrane protein</topology>
    </subcellularLocation>
</comment>